<evidence type="ECO:0000313" key="2">
    <source>
        <dbReference type="EMBL" id="MFD1799449.1"/>
    </source>
</evidence>
<feature type="transmembrane region" description="Helical" evidence="1">
    <location>
        <begin position="32"/>
        <end position="52"/>
    </location>
</feature>
<keyword evidence="1" id="KW-0472">Membrane</keyword>
<keyword evidence="3" id="KW-1185">Reference proteome</keyword>
<name>A0ABW4NMS3_9LACT</name>
<dbReference type="RefSeq" id="WP_058918360.1">
    <property type="nucleotide sequence ID" value="NZ_JBHSQC010000025.1"/>
</dbReference>
<sequence>MKYIITLFWGFCIGQAVNYIGSSLTGGSYDFMTATLIGLVSAILIMLIGQAIPKTVHTTSAHE</sequence>
<dbReference type="InterPro" id="IPR021324">
    <property type="entry name" value="DUF2929"/>
</dbReference>
<keyword evidence="1" id="KW-0812">Transmembrane</keyword>
<dbReference type="Pfam" id="PF11151">
    <property type="entry name" value="DUF2929"/>
    <property type="match status" value="1"/>
</dbReference>
<keyword evidence="1" id="KW-1133">Transmembrane helix</keyword>
<comment type="caution">
    <text evidence="2">The sequence shown here is derived from an EMBL/GenBank/DDBJ whole genome shotgun (WGS) entry which is preliminary data.</text>
</comment>
<accession>A0ABW4NMS3</accession>
<evidence type="ECO:0000256" key="1">
    <source>
        <dbReference type="SAM" id="Phobius"/>
    </source>
</evidence>
<reference evidence="3" key="1">
    <citation type="journal article" date="2019" name="Int. J. Syst. Evol. Microbiol.">
        <title>The Global Catalogue of Microorganisms (GCM) 10K type strain sequencing project: providing services to taxonomists for standard genome sequencing and annotation.</title>
        <authorList>
            <consortium name="The Broad Institute Genomics Platform"/>
            <consortium name="The Broad Institute Genome Sequencing Center for Infectious Disease"/>
            <person name="Wu L."/>
            <person name="Ma J."/>
        </authorList>
    </citation>
    <scope>NUCLEOTIDE SEQUENCE [LARGE SCALE GENOMIC DNA]</scope>
    <source>
        <strain evidence="3">KCTC 42143</strain>
    </source>
</reference>
<dbReference type="Proteomes" id="UP001597285">
    <property type="component" value="Unassembled WGS sequence"/>
</dbReference>
<dbReference type="EMBL" id="JBHUFF010000013">
    <property type="protein sequence ID" value="MFD1799449.1"/>
    <property type="molecule type" value="Genomic_DNA"/>
</dbReference>
<gene>
    <name evidence="2" type="ORF">ACFSBK_06245</name>
</gene>
<organism evidence="2 3">
    <name type="scientific">Carnobacterium antarcticum</name>
    <dbReference type="NCBI Taxonomy" id="2126436"/>
    <lineage>
        <taxon>Bacteria</taxon>
        <taxon>Bacillati</taxon>
        <taxon>Bacillota</taxon>
        <taxon>Bacilli</taxon>
        <taxon>Lactobacillales</taxon>
        <taxon>Carnobacteriaceae</taxon>
        <taxon>Carnobacterium</taxon>
    </lineage>
</organism>
<protein>
    <submittedName>
        <fullName evidence="2">YjzD family protein</fullName>
    </submittedName>
</protein>
<evidence type="ECO:0000313" key="3">
    <source>
        <dbReference type="Proteomes" id="UP001597285"/>
    </source>
</evidence>
<proteinExistence type="predicted"/>